<evidence type="ECO:0008006" key="3">
    <source>
        <dbReference type="Google" id="ProtNLM"/>
    </source>
</evidence>
<dbReference type="EMBL" id="JBCAWK010000006">
    <property type="protein sequence ID" value="KAK8854465.1"/>
    <property type="molecule type" value="Genomic_DNA"/>
</dbReference>
<dbReference type="Proteomes" id="UP001388673">
    <property type="component" value="Unassembled WGS sequence"/>
</dbReference>
<dbReference type="GeneID" id="92180461"/>
<proteinExistence type="predicted"/>
<evidence type="ECO:0000313" key="1">
    <source>
        <dbReference type="EMBL" id="KAK8854465.1"/>
    </source>
</evidence>
<gene>
    <name evidence="1" type="ORF">IAR55_003203</name>
</gene>
<dbReference type="AlphaFoldDB" id="A0AAW0YZ07"/>
<dbReference type="RefSeq" id="XP_066802703.1">
    <property type="nucleotide sequence ID" value="XM_066946311.1"/>
</dbReference>
<name>A0AAW0YZ07_9TREE</name>
<sequence length="608" mass="69571">MSSIPNFQPTDTQTTSTDESYRWTRIREERYIDGLCFLRVQWRGCAPPQDTWEELGRFFRDHPERIPDGYTARLDPPECGFRVIPIEEYAFPYLQEVCVRRAATECIDEYLDGYISVIAGTREDERLVEWRKISRHVRRYLGMLSGHLEDRQRVPTVSSPLPYPVFRPLPTSKTPEELETLIIENIAAVTAQLDRWHPNANPEHHTVDTFKFVDTARGINGEYNGMVQGQLELHQAFALVAVGVDCLRGRRFEDQCWVKNLRYFDHAGRPRPVYSGKHISASAKLARICINLGNSSPLIKLPDIPLLSYSIPSDVFTLHNGDTRHQKATRAVHLNAYKLARDSEYSVRDRSTVVDPQPAVSYGIIPYIEIITLAERHIKAELKGWKNDPLMTGRLVTLQRLMDRIDAFPERTRETSNFVLARRAISAVVNAYGPLPGTPRRNALGLLSNLRSIFCMSILSSRPDLYCLLSSCYVFESWVEFASNPPEDNYKVHRWLMGEVTIWGYNAMQCAMEGYHKVSRARRLLLTSQLPPPDPSKPLATTEDKVLASIRTTCHLALYSCNKTGCLDPLTCTYDRNGIDIEDYELLESLRRLQFGTGTRDRRELMGL</sequence>
<comment type="caution">
    <text evidence="1">The sequence shown here is derived from an EMBL/GenBank/DDBJ whole genome shotgun (WGS) entry which is preliminary data.</text>
</comment>
<protein>
    <recommendedName>
        <fullName evidence="3">Chromo domain-containing protein</fullName>
    </recommendedName>
</protein>
<keyword evidence="2" id="KW-1185">Reference proteome</keyword>
<evidence type="ECO:0000313" key="2">
    <source>
        <dbReference type="Proteomes" id="UP001388673"/>
    </source>
</evidence>
<accession>A0AAW0YZ07</accession>
<reference evidence="1 2" key="1">
    <citation type="journal article" date="2024" name="bioRxiv">
        <title>Comparative genomics of Cryptococcus and Kwoniella reveals pathogenesis evolution and contrasting karyotype dynamics via intercentromeric recombination or chromosome fusion.</title>
        <authorList>
            <person name="Coelho M.A."/>
            <person name="David-Palma M."/>
            <person name="Shea T."/>
            <person name="Bowers K."/>
            <person name="McGinley-Smith S."/>
            <person name="Mohammad A.W."/>
            <person name="Gnirke A."/>
            <person name="Yurkov A.M."/>
            <person name="Nowrousian M."/>
            <person name="Sun S."/>
            <person name="Cuomo C.A."/>
            <person name="Heitman J."/>
        </authorList>
    </citation>
    <scope>NUCLEOTIDE SEQUENCE [LARGE SCALE GENOMIC DNA]</scope>
    <source>
        <strain evidence="1 2">CBS 13917</strain>
    </source>
</reference>
<dbReference type="KEGG" id="kne:92180461"/>
<organism evidence="1 2">
    <name type="scientific">Kwoniella newhampshirensis</name>
    <dbReference type="NCBI Taxonomy" id="1651941"/>
    <lineage>
        <taxon>Eukaryota</taxon>
        <taxon>Fungi</taxon>
        <taxon>Dikarya</taxon>
        <taxon>Basidiomycota</taxon>
        <taxon>Agaricomycotina</taxon>
        <taxon>Tremellomycetes</taxon>
        <taxon>Tremellales</taxon>
        <taxon>Cryptococcaceae</taxon>
        <taxon>Kwoniella</taxon>
    </lineage>
</organism>